<reference evidence="1" key="1">
    <citation type="submission" date="2017-05" db="UniProtKB">
        <authorList>
            <consortium name="EnsemblMetazoa"/>
        </authorList>
    </citation>
    <scope>IDENTIFICATION</scope>
</reference>
<dbReference type="SUPFAM" id="SSF117281">
    <property type="entry name" value="Kelch motif"/>
    <property type="match status" value="1"/>
</dbReference>
<dbReference type="Gene3D" id="2.120.10.80">
    <property type="entry name" value="Kelch-type beta propeller"/>
    <property type="match status" value="1"/>
</dbReference>
<dbReference type="InterPro" id="IPR015915">
    <property type="entry name" value="Kelch-typ_b-propeller"/>
</dbReference>
<name>A0A1X7SR85_AMPQE</name>
<dbReference type="PANTHER" id="PTHR46461">
    <property type="entry name" value="KELCH DOMAIN-CONTAINING PROTEIN 3"/>
    <property type="match status" value="1"/>
</dbReference>
<organism evidence="1">
    <name type="scientific">Amphimedon queenslandica</name>
    <name type="common">Sponge</name>
    <dbReference type="NCBI Taxonomy" id="400682"/>
    <lineage>
        <taxon>Eukaryota</taxon>
        <taxon>Metazoa</taxon>
        <taxon>Porifera</taxon>
        <taxon>Demospongiae</taxon>
        <taxon>Heteroscleromorpha</taxon>
        <taxon>Haplosclerida</taxon>
        <taxon>Niphatidae</taxon>
        <taxon>Amphimedon</taxon>
    </lineage>
</organism>
<dbReference type="InterPro" id="IPR052637">
    <property type="entry name" value="KLHDC3-like"/>
</dbReference>
<sequence length="126" mass="14002">MYIATLSEWSVCGYVSVDCRGCLLEEMSSIYQPVERSYHSTVQVGDCLYMWGGWQPGLPQVHNNEKKKSMCSVMEVCHVSTGEWAKKPTTGDPPLGVRGYAAAVIRNKIFFFGGYCGHGKDNSKSH</sequence>
<dbReference type="EnsemblMetazoa" id="Aqu2.1.04648_001">
    <property type="protein sequence ID" value="Aqu2.1.04648_001"/>
    <property type="gene ID" value="Aqu2.1.04648"/>
</dbReference>
<evidence type="ECO:0000313" key="1">
    <source>
        <dbReference type="EnsemblMetazoa" id="Aqu2.1.04648_001"/>
    </source>
</evidence>
<dbReference type="AlphaFoldDB" id="A0A1X7SR85"/>
<dbReference type="PANTHER" id="PTHR46461:SF1">
    <property type="entry name" value="KELCH DOMAIN-CONTAINING PROTEIN 3"/>
    <property type="match status" value="1"/>
</dbReference>
<protein>
    <submittedName>
        <fullName evidence="1">Uncharacterized protein</fullName>
    </submittedName>
</protein>
<proteinExistence type="predicted"/>
<dbReference type="OrthoDB" id="10250130at2759"/>
<accession>A0A1X7SR85</accession>
<dbReference type="GO" id="GO:0003682">
    <property type="term" value="F:chromatin binding"/>
    <property type="evidence" value="ECO:0007669"/>
    <property type="project" value="InterPro"/>
</dbReference>
<dbReference type="GO" id="GO:0005737">
    <property type="term" value="C:cytoplasm"/>
    <property type="evidence" value="ECO:0007669"/>
    <property type="project" value="TreeGrafter"/>
</dbReference>
<dbReference type="InParanoid" id="A0A1X7SR85"/>